<dbReference type="GO" id="GO:0008374">
    <property type="term" value="F:O-acyltransferase activity"/>
    <property type="evidence" value="ECO:0007669"/>
    <property type="project" value="InterPro"/>
</dbReference>
<protein>
    <submittedName>
        <fullName evidence="4">Phospholipid:diacylglycerol acyltransferase</fullName>
    </submittedName>
</protein>
<reference evidence="2" key="1">
    <citation type="submission" date="2022-10" db="EMBL/GenBank/DDBJ databases">
        <authorList>
            <person name="Chen Y."/>
            <person name="Dougan E. K."/>
            <person name="Chan C."/>
            <person name="Rhodes N."/>
            <person name="Thang M."/>
        </authorList>
    </citation>
    <scope>NUCLEOTIDE SEQUENCE</scope>
</reference>
<evidence type="ECO:0000256" key="1">
    <source>
        <dbReference type="SAM" id="SignalP"/>
    </source>
</evidence>
<dbReference type="Pfam" id="PF02450">
    <property type="entry name" value="LCAT"/>
    <property type="match status" value="1"/>
</dbReference>
<feature type="chain" id="PRO_5043272087" evidence="1">
    <location>
        <begin position="20"/>
        <end position="431"/>
    </location>
</feature>
<name>A0A9P1FP97_9DINO</name>
<dbReference type="GO" id="GO:0006629">
    <property type="term" value="P:lipid metabolic process"/>
    <property type="evidence" value="ECO:0007669"/>
    <property type="project" value="InterPro"/>
</dbReference>
<evidence type="ECO:0000313" key="4">
    <source>
        <dbReference type="EMBL" id="CAL4770508.1"/>
    </source>
</evidence>
<sequence length="431" mass="47973">MALWHRCLQFSFFLAESFAANHPLIIVPGLTGSGLEVKEHDAPMPHSFCKTGTRGKWMKVWVSPVQVLPEEIDCLLSRLTLTYDPASDTYSNLQNVELRALGWANGTAEDESHMDILYEYQFRSMLKKLGETQGYKLGKDVFIAPYDWRLAGDAHSKRQNGVGGYYPQLQLLIEETVKATGRQAVVLSHSLGCPTILYFFHKFVSEEWKAQHIHGWVALSSPWMGGANLVESYLGGWTLGLPSWLIPHDYVRPVQVNASSGVMISPHPKAFGSMPIVQTPSRNYTAADVPELVRIIGKSTWGNQTGALFDKLQGPYAELQSTPSKIQLHNWYSKGIKTGEAFIFDSDLHDGFDKAASKTVWGDGDGLVNLLSLKQVEEVWPKDPQTSTKVFPNCTHFGMLSDPRVLTALAEYLARDDRADTDGSQNVTLLV</sequence>
<dbReference type="EMBL" id="CAMXCT030000779">
    <property type="protein sequence ID" value="CAL4770508.1"/>
    <property type="molecule type" value="Genomic_DNA"/>
</dbReference>
<evidence type="ECO:0000313" key="2">
    <source>
        <dbReference type="EMBL" id="CAI3983196.1"/>
    </source>
</evidence>
<evidence type="ECO:0000313" key="3">
    <source>
        <dbReference type="EMBL" id="CAL1136571.1"/>
    </source>
</evidence>
<dbReference type="EMBL" id="CAMXCT020000779">
    <property type="protein sequence ID" value="CAL1136571.1"/>
    <property type="molecule type" value="Genomic_DNA"/>
</dbReference>
<dbReference type="EMBL" id="CAMXCT010000779">
    <property type="protein sequence ID" value="CAI3983196.1"/>
    <property type="molecule type" value="Genomic_DNA"/>
</dbReference>
<dbReference type="InterPro" id="IPR029058">
    <property type="entry name" value="AB_hydrolase_fold"/>
</dbReference>
<keyword evidence="5" id="KW-1185">Reference proteome</keyword>
<reference evidence="3" key="2">
    <citation type="submission" date="2024-04" db="EMBL/GenBank/DDBJ databases">
        <authorList>
            <person name="Chen Y."/>
            <person name="Shah S."/>
            <person name="Dougan E. K."/>
            <person name="Thang M."/>
            <person name="Chan C."/>
        </authorList>
    </citation>
    <scope>NUCLEOTIDE SEQUENCE [LARGE SCALE GENOMIC DNA]</scope>
</reference>
<dbReference type="SUPFAM" id="SSF53474">
    <property type="entry name" value="alpha/beta-Hydrolases"/>
    <property type="match status" value="1"/>
</dbReference>
<dbReference type="AlphaFoldDB" id="A0A9P1FP97"/>
<gene>
    <name evidence="2" type="ORF">C1SCF055_LOCUS10825</name>
</gene>
<evidence type="ECO:0000313" key="5">
    <source>
        <dbReference type="Proteomes" id="UP001152797"/>
    </source>
</evidence>
<comment type="caution">
    <text evidence="2">The sequence shown here is derived from an EMBL/GenBank/DDBJ whole genome shotgun (WGS) entry which is preliminary data.</text>
</comment>
<dbReference type="Gene3D" id="3.40.50.1820">
    <property type="entry name" value="alpha/beta hydrolase"/>
    <property type="match status" value="1"/>
</dbReference>
<dbReference type="PANTHER" id="PTHR11440">
    <property type="entry name" value="LECITHIN-CHOLESTEROL ACYLTRANSFERASE-RELATED"/>
    <property type="match status" value="1"/>
</dbReference>
<keyword evidence="4" id="KW-0808">Transferase</keyword>
<dbReference type="InterPro" id="IPR003386">
    <property type="entry name" value="LACT/PDAT_acylTrfase"/>
</dbReference>
<keyword evidence="4" id="KW-0012">Acyltransferase</keyword>
<proteinExistence type="predicted"/>
<organism evidence="2">
    <name type="scientific">Cladocopium goreaui</name>
    <dbReference type="NCBI Taxonomy" id="2562237"/>
    <lineage>
        <taxon>Eukaryota</taxon>
        <taxon>Sar</taxon>
        <taxon>Alveolata</taxon>
        <taxon>Dinophyceae</taxon>
        <taxon>Suessiales</taxon>
        <taxon>Symbiodiniaceae</taxon>
        <taxon>Cladocopium</taxon>
    </lineage>
</organism>
<feature type="signal peptide" evidence="1">
    <location>
        <begin position="1"/>
        <end position="19"/>
    </location>
</feature>
<keyword evidence="1" id="KW-0732">Signal</keyword>
<dbReference type="OrthoDB" id="190846at2759"/>
<dbReference type="Proteomes" id="UP001152797">
    <property type="component" value="Unassembled WGS sequence"/>
</dbReference>
<accession>A0A9P1FP97</accession>